<dbReference type="Gene3D" id="1.10.510.10">
    <property type="entry name" value="Transferase(Phosphotransferase) domain 1"/>
    <property type="match status" value="1"/>
</dbReference>
<dbReference type="PROSITE" id="PS50011">
    <property type="entry name" value="PROTEIN_KINASE_DOM"/>
    <property type="match status" value="1"/>
</dbReference>
<dbReference type="Pfam" id="PF00069">
    <property type="entry name" value="Pkinase"/>
    <property type="match status" value="2"/>
</dbReference>
<dbReference type="Gene3D" id="3.30.200.20">
    <property type="entry name" value="Phosphorylase Kinase, domain 1"/>
    <property type="match status" value="1"/>
</dbReference>
<evidence type="ECO:0000256" key="3">
    <source>
        <dbReference type="ARBA" id="ARBA00022741"/>
    </source>
</evidence>
<dbReference type="SUPFAM" id="SSF52540">
    <property type="entry name" value="P-loop containing nucleoside triphosphate hydrolases"/>
    <property type="match status" value="1"/>
</dbReference>
<organism evidence="8 9">
    <name type="scientific">Archangium gephyra</name>
    <dbReference type="NCBI Taxonomy" id="48"/>
    <lineage>
        <taxon>Bacteria</taxon>
        <taxon>Pseudomonadati</taxon>
        <taxon>Myxococcota</taxon>
        <taxon>Myxococcia</taxon>
        <taxon>Myxococcales</taxon>
        <taxon>Cystobacterineae</taxon>
        <taxon>Archangiaceae</taxon>
        <taxon>Archangium</taxon>
    </lineage>
</organism>
<dbReference type="InterPro" id="IPR016187">
    <property type="entry name" value="CTDL_fold"/>
</dbReference>
<reference evidence="8 9" key="1">
    <citation type="submission" date="2018-08" db="EMBL/GenBank/DDBJ databases">
        <title>Genomic Encyclopedia of Archaeal and Bacterial Type Strains, Phase II (KMG-II): from individual species to whole genera.</title>
        <authorList>
            <person name="Goeker M."/>
        </authorList>
    </citation>
    <scope>NUCLEOTIDE SEQUENCE [LARGE SCALE GENOMIC DNA]</scope>
    <source>
        <strain evidence="8 9">DSM 2261</strain>
    </source>
</reference>
<keyword evidence="2" id="KW-0808">Transferase</keyword>
<dbReference type="InterPro" id="IPR005532">
    <property type="entry name" value="SUMF_dom"/>
</dbReference>
<dbReference type="CDD" id="cd14014">
    <property type="entry name" value="STKc_PknB_like"/>
    <property type="match status" value="1"/>
</dbReference>
<keyword evidence="5" id="KW-0067">ATP-binding</keyword>
<dbReference type="InterPro" id="IPR049052">
    <property type="entry name" value="nSTAND1"/>
</dbReference>
<protein>
    <recommendedName>
        <fullName evidence="1">non-specific serine/threonine protein kinase</fullName>
        <ecNumber evidence="1">2.7.11.1</ecNumber>
    </recommendedName>
</protein>
<dbReference type="InterPro" id="IPR011009">
    <property type="entry name" value="Kinase-like_dom_sf"/>
</dbReference>
<dbReference type="InterPro" id="IPR027417">
    <property type="entry name" value="P-loop_NTPase"/>
</dbReference>
<feature type="region of interest" description="Disordered" evidence="6">
    <location>
        <begin position="944"/>
        <end position="965"/>
    </location>
</feature>
<dbReference type="PANTHER" id="PTHR43671">
    <property type="entry name" value="SERINE/THREONINE-PROTEIN KINASE NEK"/>
    <property type="match status" value="1"/>
</dbReference>
<dbReference type="Gene3D" id="3.90.1580.10">
    <property type="entry name" value="paralog of FGE (formylglycine-generating enzyme)"/>
    <property type="match status" value="1"/>
</dbReference>
<dbReference type="SMART" id="SM00220">
    <property type="entry name" value="S_TKc"/>
    <property type="match status" value="1"/>
</dbReference>
<dbReference type="SUPFAM" id="SSF56112">
    <property type="entry name" value="Protein kinase-like (PK-like)"/>
    <property type="match status" value="1"/>
</dbReference>
<dbReference type="InterPro" id="IPR000719">
    <property type="entry name" value="Prot_kinase_dom"/>
</dbReference>
<feature type="domain" description="Protein kinase" evidence="7">
    <location>
        <begin position="1"/>
        <end position="328"/>
    </location>
</feature>
<evidence type="ECO:0000313" key="9">
    <source>
        <dbReference type="Proteomes" id="UP000256345"/>
    </source>
</evidence>
<dbReference type="EC" id="2.7.11.1" evidence="1"/>
<dbReference type="Proteomes" id="UP000256345">
    <property type="component" value="Unassembled WGS sequence"/>
</dbReference>
<comment type="caution">
    <text evidence="8">The sequence shown here is derived from an EMBL/GenBank/DDBJ whole genome shotgun (WGS) entry which is preliminary data.</text>
</comment>
<dbReference type="InterPro" id="IPR050660">
    <property type="entry name" value="NEK_Ser/Thr_kinase"/>
</dbReference>
<keyword evidence="4" id="KW-0418">Kinase</keyword>
<keyword evidence="9" id="KW-1185">Reference proteome</keyword>
<evidence type="ECO:0000256" key="1">
    <source>
        <dbReference type="ARBA" id="ARBA00012513"/>
    </source>
</evidence>
<dbReference type="InterPro" id="IPR042095">
    <property type="entry name" value="SUMF_sf"/>
</dbReference>
<dbReference type="Pfam" id="PF20703">
    <property type="entry name" value="nSTAND1"/>
    <property type="match status" value="1"/>
</dbReference>
<evidence type="ECO:0000256" key="5">
    <source>
        <dbReference type="ARBA" id="ARBA00022840"/>
    </source>
</evidence>
<evidence type="ECO:0000313" key="8">
    <source>
        <dbReference type="EMBL" id="REG27080.1"/>
    </source>
</evidence>
<dbReference type="SUPFAM" id="SSF56436">
    <property type="entry name" value="C-type lectin-like"/>
    <property type="match status" value="1"/>
</dbReference>
<evidence type="ECO:0000256" key="2">
    <source>
        <dbReference type="ARBA" id="ARBA00022679"/>
    </source>
</evidence>
<dbReference type="PANTHER" id="PTHR43671:SF13">
    <property type="entry name" value="SERINE_THREONINE-PROTEIN KINASE NEK2"/>
    <property type="match status" value="1"/>
</dbReference>
<sequence length="1284" mass="139543">MGQVYLAHDTLLDRLVAVKFVSGIAPDESQRERFRTEARAIARLQHPNIVAVHRIGEVRSRPYLVSELIRGNSLDKLQWPVPWEKALGLGIGLARGLAAAHRKGVLHRDIKPANAMLSEEGEVKLLDFGLAKLLDAAEGTGAAPRPAGLARTALPSVDALASAGESVTLPPKTLPPAAPAAPSVETGASTEDDASVTWVPTERPGSGESPAGEARPASGSQTVAGAWIGTPRYMAPEIWRGEAASSRSDVYSLGAVLFEMCAGQPPYPPELDLNALMEAVLNHRAPAVSAVVPGVEPRFAAIIDRCLEPDPAHRFSSAEALREALEALREGGHVEPVVAERPYPGLHPFSAEERGVFLGRGAEVRALLDRLRAEPFVLVAGDSGTGKSSLCRAGLLPRVTEGALGGGWTVVTLVPGRHPLEALASVLAPLSGQDASHVADTLRSGPTAPGRLLRAHPGPPNTLLFVDQLEELLTLAPPEEAALFAESLGQLAEGVPGVRVLATVRGDFLTRLADLPGLGNVLSGALYLLRPLSEEGLREAITEPARARGVVFESEALVDALVAAGRAEGGLPLLQFALAELWEARDAGRGLIPTSALEALGGVSGALARHADGVLARLLPAQRLAARRLLLRLVTAEGTRARRPLSELLGHGGTAEEERTILESLVRGRLLVAREAQGEATYEVAHEALLSGWDVLRGWLAGDAEQRAAHQRLERAAAEWQRLGRPEEALWGTRLLAEVTALEPASLAPQEASFLASSRRAVRRHRLVRLGAALALPLAAMLTYGGNLLLRRWETERQVAGHLAAAQELLAWARREDATLEALRRQALADFDTGRDQQAEDAWAQALEQSARVYERGHDQARRRLEQAMLTDPRRADTRYLLAGAIYERLVLAERDLQGSLRRDLLRQLDVYDETGDYHRRLQAPARLNLETVPAGATLSVQRYDEEGGYRRPSPPRPLGTTPLPGLELEPGSYRLLLQLPDRPPVLYPVVLARGEELRLRLALPASVPEGYVYVPPGRFLFGSGDEQLIRRNFLVAQPLHPVSTGGYLIARHEVTYGEWLRYLRELPPAERALRRPQGRNFFGGVELTELPGGTWQLTLLQPRAHTYRAREGERVHYLERTRLAEQDWLRFPVTGISWDDAQAYAAWLSRSGRLPGARLCDTHEWERAARGADARLYPQGDRLEPADANFDRTHGQQPLAFGPDEVGSHPSSHSPFEVADLSGNVWEWVRWSAMPQAAIYSGGSFYQDFISARVNNHSFGEATQRSPLVGMRVCADPPVPDNP</sequence>
<evidence type="ECO:0000259" key="7">
    <source>
        <dbReference type="PROSITE" id="PS50011"/>
    </source>
</evidence>
<keyword evidence="3" id="KW-0547">Nucleotide-binding</keyword>
<accession>A0ABX9JTZ9</accession>
<feature type="region of interest" description="Disordered" evidence="6">
    <location>
        <begin position="167"/>
        <end position="223"/>
    </location>
</feature>
<dbReference type="Pfam" id="PF03781">
    <property type="entry name" value="FGE-sulfatase"/>
    <property type="match status" value="1"/>
</dbReference>
<dbReference type="InterPro" id="IPR025662">
    <property type="entry name" value="Sigma_54_int_dom_ATP-bd_1"/>
</dbReference>
<proteinExistence type="predicted"/>
<evidence type="ECO:0000256" key="4">
    <source>
        <dbReference type="ARBA" id="ARBA00022777"/>
    </source>
</evidence>
<dbReference type="PROSITE" id="PS00675">
    <property type="entry name" value="SIGMA54_INTERACT_1"/>
    <property type="match status" value="1"/>
</dbReference>
<dbReference type="EMBL" id="QUMU01000010">
    <property type="protein sequence ID" value="REG27080.1"/>
    <property type="molecule type" value="Genomic_DNA"/>
</dbReference>
<evidence type="ECO:0000256" key="6">
    <source>
        <dbReference type="SAM" id="MobiDB-lite"/>
    </source>
</evidence>
<gene>
    <name evidence="8" type="ORF">ATI61_11087</name>
</gene>
<name>A0ABX9JTZ9_9BACT</name>